<dbReference type="EC" id="2.4.2.43" evidence="4 19"/>
<dbReference type="AlphaFoldDB" id="A0A1H9D3C3"/>
<reference evidence="22" key="1">
    <citation type="submission" date="2016-10" db="EMBL/GenBank/DDBJ databases">
        <authorList>
            <person name="Varghese N."/>
            <person name="Submissions S."/>
        </authorList>
    </citation>
    <scope>NUCLEOTIDE SEQUENCE [LARGE SCALE GENOMIC DNA]</scope>
    <source>
        <strain evidence="22">8N4</strain>
    </source>
</reference>
<feature type="transmembrane region" description="Helical" evidence="19">
    <location>
        <begin position="258"/>
        <end position="279"/>
    </location>
</feature>
<dbReference type="GO" id="GO:0009103">
    <property type="term" value="P:lipopolysaccharide biosynthetic process"/>
    <property type="evidence" value="ECO:0007669"/>
    <property type="project" value="UniProtKB-KW"/>
</dbReference>
<keyword evidence="9 19" id="KW-0441">Lipid A biosynthesis</keyword>
<feature type="transmembrane region" description="Helical" evidence="19">
    <location>
        <begin position="344"/>
        <end position="363"/>
    </location>
</feature>
<dbReference type="InterPro" id="IPR050297">
    <property type="entry name" value="LipidA_mod_glycosyltrf_83"/>
</dbReference>
<dbReference type="HAMAP" id="MF_01165">
    <property type="entry name" value="ArnT_transfer"/>
    <property type="match status" value="1"/>
</dbReference>
<dbReference type="PANTHER" id="PTHR33908:SF3">
    <property type="entry name" value="UNDECAPRENYL PHOSPHATE-ALPHA-4-AMINO-4-DEOXY-L-ARABINOSE ARABINOSYL TRANSFERASE"/>
    <property type="match status" value="1"/>
</dbReference>
<dbReference type="UniPathway" id="UPA00037"/>
<evidence type="ECO:0000256" key="7">
    <source>
        <dbReference type="ARBA" id="ARBA00022516"/>
    </source>
</evidence>
<dbReference type="OrthoDB" id="9775035at2"/>
<evidence type="ECO:0000259" key="20">
    <source>
        <dbReference type="Pfam" id="PF02366"/>
    </source>
</evidence>
<feature type="transmembrane region" description="Helical" evidence="19">
    <location>
        <begin position="165"/>
        <end position="198"/>
    </location>
</feature>
<feature type="transmembrane region" description="Helical" evidence="19">
    <location>
        <begin position="383"/>
        <end position="400"/>
    </location>
</feature>
<feature type="transmembrane region" description="Helical" evidence="19">
    <location>
        <begin position="82"/>
        <end position="104"/>
    </location>
</feature>
<dbReference type="Proteomes" id="UP000242515">
    <property type="component" value="Unassembled WGS sequence"/>
</dbReference>
<comment type="subcellular location">
    <subcellularLocation>
        <location evidence="1">Cell inner membrane</location>
        <topology evidence="1">Multi-pass membrane protein</topology>
    </subcellularLocation>
    <subcellularLocation>
        <location evidence="19">Cell membrane</location>
        <topology evidence="19">Multi-pass membrane protein</topology>
    </subcellularLocation>
</comment>
<protein>
    <recommendedName>
        <fullName evidence="5 19">Undecaprenyl phosphate-alpha-4-amino-4-deoxy-L-arabinose arabinosyl transferase</fullName>
        <ecNumber evidence="4 19">2.4.2.43</ecNumber>
    </recommendedName>
    <alternativeName>
        <fullName evidence="19">4-amino-4-deoxy-L-arabinose lipid A transferase</fullName>
    </alternativeName>
    <alternativeName>
        <fullName evidence="19">Lipid IV(A) 4-amino-4-deoxy-L-arabinosyltransferase</fullName>
    </alternativeName>
    <alternativeName>
        <fullName evidence="19">Undecaprenyl phosphate-alpha-L-Ara4N transferase</fullName>
    </alternativeName>
</protein>
<dbReference type="GO" id="GO:0010041">
    <property type="term" value="P:response to iron(III) ion"/>
    <property type="evidence" value="ECO:0007669"/>
    <property type="project" value="TreeGrafter"/>
</dbReference>
<feature type="transmembrane region" description="Helical" evidence="19">
    <location>
        <begin position="111"/>
        <end position="135"/>
    </location>
</feature>
<proteinExistence type="inferred from homology"/>
<feature type="transmembrane region" description="Helical" evidence="19">
    <location>
        <begin position="314"/>
        <end position="332"/>
    </location>
</feature>
<evidence type="ECO:0000256" key="1">
    <source>
        <dbReference type="ARBA" id="ARBA00004429"/>
    </source>
</evidence>
<evidence type="ECO:0000256" key="15">
    <source>
        <dbReference type="ARBA" id="ARBA00023098"/>
    </source>
</evidence>
<evidence type="ECO:0000256" key="18">
    <source>
        <dbReference type="ARBA" id="ARBA00034054"/>
    </source>
</evidence>
<dbReference type="InterPro" id="IPR022839">
    <property type="entry name" value="ArnT"/>
</dbReference>
<keyword evidence="8" id="KW-0997">Cell inner membrane</keyword>
<dbReference type="GO" id="GO:0005886">
    <property type="term" value="C:plasma membrane"/>
    <property type="evidence" value="ECO:0007669"/>
    <property type="project" value="UniProtKB-SubCell"/>
</dbReference>
<keyword evidence="10 19" id="KW-0328">Glycosyltransferase</keyword>
<evidence type="ECO:0000313" key="21">
    <source>
        <dbReference type="EMBL" id="SEQ07990.1"/>
    </source>
</evidence>
<gene>
    <name evidence="19" type="primary">arnT</name>
    <name evidence="21" type="ORF">SAMN05216522_101124</name>
</gene>
<dbReference type="Pfam" id="PF02366">
    <property type="entry name" value="PMT"/>
    <property type="match status" value="1"/>
</dbReference>
<dbReference type="GO" id="GO:0006493">
    <property type="term" value="P:protein O-linked glycosylation"/>
    <property type="evidence" value="ECO:0007669"/>
    <property type="project" value="InterPro"/>
</dbReference>
<evidence type="ECO:0000313" key="22">
    <source>
        <dbReference type="Proteomes" id="UP000242515"/>
    </source>
</evidence>
<keyword evidence="12 19" id="KW-0812">Transmembrane</keyword>
<name>A0A1H9D3C3_9GAMM</name>
<evidence type="ECO:0000256" key="12">
    <source>
        <dbReference type="ARBA" id="ARBA00022692"/>
    </source>
</evidence>
<evidence type="ECO:0000256" key="13">
    <source>
        <dbReference type="ARBA" id="ARBA00022985"/>
    </source>
</evidence>
<dbReference type="GO" id="GO:0000030">
    <property type="term" value="F:mannosyltransferase activity"/>
    <property type="evidence" value="ECO:0007669"/>
    <property type="project" value="InterPro"/>
</dbReference>
<feature type="domain" description="ArnT-like N-terminal" evidence="20">
    <location>
        <begin position="8"/>
        <end position="238"/>
    </location>
</feature>
<dbReference type="EMBL" id="FOGC01000001">
    <property type="protein sequence ID" value="SEQ07990.1"/>
    <property type="molecule type" value="Genomic_DNA"/>
</dbReference>
<feature type="transmembrane region" description="Helical" evidence="19">
    <location>
        <begin position="407"/>
        <end position="429"/>
    </location>
</feature>
<dbReference type="GO" id="GO:0009245">
    <property type="term" value="P:lipid A biosynthetic process"/>
    <property type="evidence" value="ECO:0007669"/>
    <property type="project" value="UniProtKB-UniRule"/>
</dbReference>
<dbReference type="STRING" id="988801.SAMN05216522_101124"/>
<evidence type="ECO:0000256" key="19">
    <source>
        <dbReference type="HAMAP-Rule" id="MF_01165"/>
    </source>
</evidence>
<evidence type="ECO:0000256" key="17">
    <source>
        <dbReference type="ARBA" id="ARBA00025446"/>
    </source>
</evidence>
<feature type="transmembrane region" description="Helical" evidence="19">
    <location>
        <begin position="291"/>
        <end position="308"/>
    </location>
</feature>
<keyword evidence="15 19" id="KW-0443">Lipid metabolism</keyword>
<feature type="transmembrane region" description="Helical" evidence="19">
    <location>
        <begin position="205"/>
        <end position="225"/>
    </location>
</feature>
<keyword evidence="16 19" id="KW-0472">Membrane</keyword>
<comment type="function">
    <text evidence="17 19">Catalyzes the transfer of the L-Ara4N moiety of the glycolipid undecaprenyl phosphate-alpha-L-Ara4N to lipid A. The modified arabinose is attached to lipid A and is required for resistance to polymyxin and cationic antimicrobial peptides.</text>
</comment>
<evidence type="ECO:0000256" key="5">
    <source>
        <dbReference type="ARBA" id="ARBA00015532"/>
    </source>
</evidence>
<evidence type="ECO:0000256" key="2">
    <source>
        <dbReference type="ARBA" id="ARBA00005200"/>
    </source>
</evidence>
<evidence type="ECO:0000256" key="6">
    <source>
        <dbReference type="ARBA" id="ARBA00022475"/>
    </source>
</evidence>
<evidence type="ECO:0000256" key="10">
    <source>
        <dbReference type="ARBA" id="ARBA00022676"/>
    </source>
</evidence>
<keyword evidence="22" id="KW-1185">Reference proteome</keyword>
<comment type="pathway">
    <text evidence="2 19">Lipopolysaccharide metabolism; 4-amino-4-deoxy-beta-L-arabinose-lipid A biosynthesis.</text>
</comment>
<keyword evidence="11 19" id="KW-0808">Transferase</keyword>
<evidence type="ECO:0000256" key="3">
    <source>
        <dbReference type="ARBA" id="ARBA00010814"/>
    </source>
</evidence>
<keyword evidence="13 19" id="KW-0448">Lipopolysaccharide biosynthesis</keyword>
<evidence type="ECO:0000256" key="14">
    <source>
        <dbReference type="ARBA" id="ARBA00022989"/>
    </source>
</evidence>
<keyword evidence="7 19" id="KW-0444">Lipid biosynthesis</keyword>
<comment type="similarity">
    <text evidence="3 19">Belongs to the glycosyltransferase 83 family.</text>
</comment>
<dbReference type="GO" id="GO:0103015">
    <property type="term" value="F:4-amino-4-deoxy-L-arabinose transferase activity"/>
    <property type="evidence" value="ECO:0007669"/>
    <property type="project" value="UniProtKB-EC"/>
</dbReference>
<accession>A0A1H9D3C3</accession>
<dbReference type="InterPro" id="IPR003342">
    <property type="entry name" value="ArnT-like_N"/>
</dbReference>
<evidence type="ECO:0000256" key="4">
    <source>
        <dbReference type="ARBA" id="ARBA00012056"/>
    </source>
</evidence>
<dbReference type="RefSeq" id="WP_092671246.1">
    <property type="nucleotide sequence ID" value="NZ_FOGC01000001.1"/>
</dbReference>
<keyword evidence="14 19" id="KW-1133">Transmembrane helix</keyword>
<evidence type="ECO:0000256" key="9">
    <source>
        <dbReference type="ARBA" id="ARBA00022556"/>
    </source>
</evidence>
<evidence type="ECO:0000256" key="8">
    <source>
        <dbReference type="ARBA" id="ARBA00022519"/>
    </source>
</evidence>
<dbReference type="PANTHER" id="PTHR33908">
    <property type="entry name" value="MANNOSYLTRANSFERASE YKCB-RELATED"/>
    <property type="match status" value="1"/>
</dbReference>
<sequence>MSRRHSSLLFLLAMVVLYYILPINGRLLWQPDETRYAEISREMLATGRWAVPYFLDIRYFEKPVLGYWVNNIGQWVFGESPFAVRFGSIASTLLTSLLLARFAWSLWRSRLAAYLTALIHLTFFIVYGIGTYAVLDPIVSLCLVAAMVSCWHAYQAPNHSKKIFYYALLGVCCGLGVMTKGFIALAVPGVSVVVWLLFAQRRAEVILYSFLAMLGCLLTLLPWAITIAQREPDFWHYFFWVEHIQRFAQSNAQHNAPFWYYFPWLIAGSLPWLGLLPGALVHGWQHRRHEAGYLLAWTLMPLLFFSLANGKLLTYILPCFAPLALLMARYLQESIESGRASIRATAWINILFASLVIIAIMVASPWGLLKKPFWTDSESLKCQIALLAFTVWLLCACLSLKYLRICWTLIACCPLGVALTFGMIIPTSISLTKTPQLFLQQHIDALQSSQFILSNDVGIAAGIAWQLKRSDVMMLKNRGELAYGLSYPDAQHKFVSLADFPAWLAAHRTAGTVSLFLKVENNQPHQSLPAADQVIQQGRIMLIQYLPQ</sequence>
<dbReference type="NCBIfam" id="NF009784">
    <property type="entry name" value="PRK13279.1"/>
    <property type="match status" value="1"/>
</dbReference>
<keyword evidence="6 19" id="KW-1003">Cell membrane</keyword>
<comment type="catalytic activity">
    <reaction evidence="18 19">
        <text>4-amino-4-deoxy-alpha-L-arabinopyranosyl di-trans,octa-cis-undecaprenyl phosphate + lipid IVA = lipid IIA + di-trans,octa-cis-undecaprenyl phosphate.</text>
        <dbReference type="EC" id="2.4.2.43"/>
    </reaction>
</comment>
<evidence type="ECO:0000256" key="16">
    <source>
        <dbReference type="ARBA" id="ARBA00023136"/>
    </source>
</evidence>
<organism evidence="21 22">
    <name type="scientific">Rosenbergiella nectarea</name>
    <dbReference type="NCBI Taxonomy" id="988801"/>
    <lineage>
        <taxon>Bacteria</taxon>
        <taxon>Pseudomonadati</taxon>
        <taxon>Pseudomonadota</taxon>
        <taxon>Gammaproteobacteria</taxon>
        <taxon>Enterobacterales</taxon>
        <taxon>Erwiniaceae</taxon>
        <taxon>Rosenbergiella</taxon>
    </lineage>
</organism>
<evidence type="ECO:0000256" key="11">
    <source>
        <dbReference type="ARBA" id="ARBA00022679"/>
    </source>
</evidence>